<dbReference type="GO" id="GO:0004527">
    <property type="term" value="F:exonuclease activity"/>
    <property type="evidence" value="ECO:0007669"/>
    <property type="project" value="UniProtKB-KW"/>
</dbReference>
<feature type="domain" description="C2H2-type" evidence="5">
    <location>
        <begin position="88"/>
        <end position="112"/>
    </location>
</feature>
<evidence type="ECO:0000256" key="2">
    <source>
        <dbReference type="ARBA" id="ARBA00022801"/>
    </source>
</evidence>
<keyword evidence="3" id="KW-0269">Exonuclease</keyword>
<dbReference type="CDD" id="cd06137">
    <property type="entry name" value="DEDDh_RNase"/>
    <property type="match status" value="1"/>
</dbReference>
<gene>
    <name evidence="6" type="ORF">E8E12_000275</name>
</gene>
<keyword evidence="7" id="KW-1185">Reference proteome</keyword>
<dbReference type="SMART" id="SM00479">
    <property type="entry name" value="EXOIII"/>
    <property type="match status" value="1"/>
</dbReference>
<evidence type="ECO:0000256" key="1">
    <source>
        <dbReference type="ARBA" id="ARBA00022722"/>
    </source>
</evidence>
<evidence type="ECO:0000256" key="3">
    <source>
        <dbReference type="ARBA" id="ARBA00022839"/>
    </source>
</evidence>
<keyword evidence="2" id="KW-0378">Hydrolase</keyword>
<dbReference type="AlphaFoldDB" id="A0A9P4WGM8"/>
<dbReference type="GO" id="GO:0005634">
    <property type="term" value="C:nucleus"/>
    <property type="evidence" value="ECO:0007669"/>
    <property type="project" value="TreeGrafter"/>
</dbReference>
<dbReference type="InterPro" id="IPR013520">
    <property type="entry name" value="Ribonucl_H"/>
</dbReference>
<sequence length="490" mass="53897">MPPGPATSTNLRVCVQCKRFFVTSGDLNVHLKDTNHGFSCAKPGCKKICNFERALAQHIADGHSVQLQPAAHHLNFRATSNSITSFFCTKPGCKRTFKTKCAREQHLRDTPHGHPVTTPRGQQDPKAANLSKQSETASPKSKQSEAGETSKERKQEKVAHTGTRIKAGQSVANHIASPPASAKRPDSKPPKPSANGSLFSWDTRWSALPLDQYNITFTALRAVIGKSGSASKALGGKKFYTPDCKAASGHDLRAPRQRAIVLDCEMVRVGHKGITSELARVSAIDFFTGLLLVDTLVEPLFAVTDWRTLWSGVTAKAMGEAIASGKALKGSTAARTELFKFMDSQTILVGHALQYDLAALGIRHDTTVDSSVLVKSAVGKGVKREWALKTLCKELPKITVQDNGKDGHGSVEDALAAREVVLWCLQHKDELKSWGEKMRKGHTKKPQTKKRPVVPKNLYEDDSDDYEFQSLSTKEFNELCHYPEWYDNWD</sequence>
<dbReference type="InterPro" id="IPR012337">
    <property type="entry name" value="RNaseH-like_sf"/>
</dbReference>
<dbReference type="InterPro" id="IPR047021">
    <property type="entry name" value="REXO1/3/4-like"/>
</dbReference>
<dbReference type="InterPro" id="IPR013087">
    <property type="entry name" value="Znf_C2H2_type"/>
</dbReference>
<feature type="region of interest" description="Disordered" evidence="4">
    <location>
        <begin position="104"/>
        <end position="196"/>
    </location>
</feature>
<comment type="caution">
    <text evidence="6">The sequence shown here is derived from an EMBL/GenBank/DDBJ whole genome shotgun (WGS) entry which is preliminary data.</text>
</comment>
<dbReference type="SMART" id="SM00355">
    <property type="entry name" value="ZnF_C2H2"/>
    <property type="match status" value="3"/>
</dbReference>
<feature type="compositionally biased region" description="Basic residues" evidence="4">
    <location>
        <begin position="439"/>
        <end position="453"/>
    </location>
</feature>
<evidence type="ECO:0000259" key="5">
    <source>
        <dbReference type="PROSITE" id="PS00028"/>
    </source>
</evidence>
<proteinExistence type="predicted"/>
<reference evidence="6" key="1">
    <citation type="submission" date="2019-04" db="EMBL/GenBank/DDBJ databases">
        <title>Sequencing of skin fungus with MAO and IRED activity.</title>
        <authorList>
            <person name="Marsaioli A.J."/>
            <person name="Bonatto J.M.C."/>
            <person name="Reis Junior O."/>
        </authorList>
    </citation>
    <scope>NUCLEOTIDE SEQUENCE</scope>
    <source>
        <strain evidence="6">28M1</strain>
    </source>
</reference>
<dbReference type="OrthoDB" id="16516at2759"/>
<evidence type="ECO:0000313" key="7">
    <source>
        <dbReference type="Proteomes" id="UP000758155"/>
    </source>
</evidence>
<feature type="region of interest" description="Disordered" evidence="4">
    <location>
        <begin position="435"/>
        <end position="458"/>
    </location>
</feature>
<dbReference type="Gene3D" id="3.30.420.10">
    <property type="entry name" value="Ribonuclease H-like superfamily/Ribonuclease H"/>
    <property type="match status" value="1"/>
</dbReference>
<dbReference type="GO" id="GO:0006364">
    <property type="term" value="P:rRNA processing"/>
    <property type="evidence" value="ECO:0007669"/>
    <property type="project" value="TreeGrafter"/>
</dbReference>
<dbReference type="Proteomes" id="UP000758155">
    <property type="component" value="Unassembled WGS sequence"/>
</dbReference>
<dbReference type="PANTHER" id="PTHR12801:SF114">
    <property type="entry name" value="EXONUCLEASE, PUTATIVE (AFU_ORTHOLOGUE AFUA_7G00870)-RELATED"/>
    <property type="match status" value="1"/>
</dbReference>
<dbReference type="InterPro" id="IPR036397">
    <property type="entry name" value="RNaseH_sf"/>
</dbReference>
<dbReference type="GO" id="GO:0003676">
    <property type="term" value="F:nucleic acid binding"/>
    <property type="evidence" value="ECO:0007669"/>
    <property type="project" value="InterPro"/>
</dbReference>
<dbReference type="GO" id="GO:0000027">
    <property type="term" value="P:ribosomal large subunit assembly"/>
    <property type="evidence" value="ECO:0007669"/>
    <property type="project" value="TreeGrafter"/>
</dbReference>
<evidence type="ECO:0000256" key="4">
    <source>
        <dbReference type="SAM" id="MobiDB-lite"/>
    </source>
</evidence>
<feature type="compositionally biased region" description="Basic and acidic residues" evidence="4">
    <location>
        <begin position="142"/>
        <end position="159"/>
    </location>
</feature>
<evidence type="ECO:0000313" key="6">
    <source>
        <dbReference type="EMBL" id="KAF3031831.1"/>
    </source>
</evidence>
<feature type="domain" description="C2H2-type" evidence="5">
    <location>
        <begin position="14"/>
        <end position="36"/>
    </location>
</feature>
<accession>A0A9P4WGM8</accession>
<dbReference type="PANTHER" id="PTHR12801">
    <property type="entry name" value="RNA EXONUCLEASE REXO1 / RECO3 FAMILY MEMBER-RELATED"/>
    <property type="match status" value="1"/>
</dbReference>
<dbReference type="SUPFAM" id="SSF53098">
    <property type="entry name" value="Ribonuclease H-like"/>
    <property type="match status" value="1"/>
</dbReference>
<organism evidence="6 7">
    <name type="scientific">Didymella heteroderae</name>
    <dbReference type="NCBI Taxonomy" id="1769908"/>
    <lineage>
        <taxon>Eukaryota</taxon>
        <taxon>Fungi</taxon>
        <taxon>Dikarya</taxon>
        <taxon>Ascomycota</taxon>
        <taxon>Pezizomycotina</taxon>
        <taxon>Dothideomycetes</taxon>
        <taxon>Pleosporomycetidae</taxon>
        <taxon>Pleosporales</taxon>
        <taxon>Pleosporineae</taxon>
        <taxon>Didymellaceae</taxon>
        <taxon>Didymella</taxon>
    </lineage>
</organism>
<keyword evidence="1" id="KW-0540">Nuclease</keyword>
<feature type="compositionally biased region" description="Polar residues" evidence="4">
    <location>
        <begin position="130"/>
        <end position="141"/>
    </location>
</feature>
<protein>
    <recommendedName>
        <fullName evidence="5">C2H2-type domain-containing protein</fullName>
    </recommendedName>
</protein>
<dbReference type="PROSITE" id="PS00028">
    <property type="entry name" value="ZINC_FINGER_C2H2_1"/>
    <property type="match status" value="2"/>
</dbReference>
<dbReference type="EMBL" id="SWKV01000121">
    <property type="protein sequence ID" value="KAF3031831.1"/>
    <property type="molecule type" value="Genomic_DNA"/>
</dbReference>
<name>A0A9P4WGM8_9PLEO</name>